<evidence type="ECO:0000256" key="10">
    <source>
        <dbReference type="ARBA" id="ARBA00023014"/>
    </source>
</evidence>
<dbReference type="PANTHER" id="PTHR36531:SF6">
    <property type="entry name" value="DNA REPLICATION ATP-DEPENDENT HELICASE_NUCLEASE DNA2"/>
    <property type="match status" value="1"/>
</dbReference>
<evidence type="ECO:0000256" key="2">
    <source>
        <dbReference type="ARBA" id="ARBA00009189"/>
    </source>
</evidence>
<dbReference type="GO" id="GO:0051607">
    <property type="term" value="P:defense response to virus"/>
    <property type="evidence" value="ECO:0007669"/>
    <property type="project" value="UniProtKB-KW"/>
</dbReference>
<keyword evidence="12 13" id="KW-0464">Manganese</keyword>
<sequence length="222" mass="25779">MREDDYLMISGIQHYFYCMRQWALIHVEDQWQSNVYTVRGDIVHTRVDDPWFVESRNDRIIARSVALVSHKLSFYGVSDAVEYIKNSHGVNLQGQEGRFIIHPVEYKAGKPKADLCDRVQLCLQAMCLEEMYNAKIASGSLYYAKTRHRLSVEMTDELREITLKTVLDMHQIMEQGQTPTEKYTEKCDHCSMYNICLPKILTKKIRVADYIISSLESDEGSP</sequence>
<comment type="cofactor">
    <cofactor evidence="1">
        <name>[4Fe-4S] cluster</name>
        <dbReference type="ChEBI" id="CHEBI:49883"/>
    </cofactor>
</comment>
<keyword evidence="5 13" id="KW-0540">Nuclease</keyword>
<comment type="cofactor">
    <cofactor evidence="13">
        <name>Mg(2+)</name>
        <dbReference type="ChEBI" id="CHEBI:18420"/>
    </cofactor>
    <cofactor evidence="13">
        <name>Mn(2+)</name>
        <dbReference type="ChEBI" id="CHEBI:29035"/>
    </cofactor>
    <text evidence="13">Mg(2+) or Mn(2+) required for ssDNA cleavage activity.</text>
</comment>
<dbReference type="AlphaFoldDB" id="A0A941HSD6"/>
<evidence type="ECO:0000313" key="16">
    <source>
        <dbReference type="Proteomes" id="UP000675379"/>
    </source>
</evidence>
<proteinExistence type="inferred from homology"/>
<accession>A0A941HSD6</accession>
<dbReference type="GO" id="GO:0051536">
    <property type="term" value="F:iron-sulfur cluster binding"/>
    <property type="evidence" value="ECO:0007669"/>
    <property type="project" value="UniProtKB-KW"/>
</dbReference>
<dbReference type="InterPro" id="IPR022765">
    <property type="entry name" value="Dna2/Cas4_DUF83"/>
</dbReference>
<dbReference type="PANTHER" id="PTHR36531">
    <property type="entry name" value="CRISPR-ASSOCIATED EXONUCLEASE CAS4"/>
    <property type="match status" value="1"/>
</dbReference>
<keyword evidence="7 13" id="KW-0378">Hydrolase</keyword>
<evidence type="ECO:0000256" key="6">
    <source>
        <dbReference type="ARBA" id="ARBA00022723"/>
    </source>
</evidence>
<keyword evidence="11 13" id="KW-0051">Antiviral defense</keyword>
<dbReference type="Proteomes" id="UP000675379">
    <property type="component" value="Unassembled WGS sequence"/>
</dbReference>
<dbReference type="InterPro" id="IPR051827">
    <property type="entry name" value="Cas4_exonuclease"/>
</dbReference>
<dbReference type="EMBL" id="JAGSCS010000021">
    <property type="protein sequence ID" value="MBR0577137.1"/>
    <property type="molecule type" value="Genomic_DNA"/>
</dbReference>
<dbReference type="InterPro" id="IPR013343">
    <property type="entry name" value="CRISPR-assoc_prot_Cas4"/>
</dbReference>
<keyword evidence="10 13" id="KW-0411">Iron-sulfur</keyword>
<dbReference type="Pfam" id="PF01930">
    <property type="entry name" value="Cas_Cas4"/>
    <property type="match status" value="1"/>
</dbReference>
<dbReference type="Gene3D" id="3.90.320.10">
    <property type="match status" value="1"/>
</dbReference>
<evidence type="ECO:0000256" key="13">
    <source>
        <dbReference type="RuleBase" id="RU365022"/>
    </source>
</evidence>
<evidence type="ECO:0000259" key="14">
    <source>
        <dbReference type="Pfam" id="PF01930"/>
    </source>
</evidence>
<gene>
    <name evidence="15" type="primary">cas4</name>
    <name evidence="15" type="ORF">KCG48_12510</name>
</gene>
<keyword evidence="6 13" id="KW-0479">Metal-binding</keyword>
<comment type="function">
    <text evidence="13">CRISPR (clustered regularly interspaced short palindromic repeat) is an adaptive immune system that provides protection against mobile genetic elements (viruses, transposable elements and conjugative plasmids). CRISPR clusters contain sequences complementary to antecedent mobile elements and target invading nucleic acids. CRISPR clusters are transcribed and processed into CRISPR RNA (crRNA).</text>
</comment>
<evidence type="ECO:0000256" key="1">
    <source>
        <dbReference type="ARBA" id="ARBA00001966"/>
    </source>
</evidence>
<comment type="caution">
    <text evidence="15">The sequence shown here is derived from an EMBL/GenBank/DDBJ whole genome shotgun (WGS) entry which is preliminary data.</text>
</comment>
<comment type="cofactor">
    <cofactor evidence="13">
        <name>iron-sulfur cluster</name>
        <dbReference type="ChEBI" id="CHEBI:30408"/>
    </cofactor>
</comment>
<evidence type="ECO:0000256" key="12">
    <source>
        <dbReference type="ARBA" id="ARBA00023211"/>
    </source>
</evidence>
<dbReference type="GO" id="GO:0046872">
    <property type="term" value="F:metal ion binding"/>
    <property type="evidence" value="ECO:0007669"/>
    <property type="project" value="UniProtKB-KW"/>
</dbReference>
<dbReference type="RefSeq" id="WP_211802555.1">
    <property type="nucleotide sequence ID" value="NZ_JAGSCS010000021.1"/>
</dbReference>
<feature type="domain" description="DUF83" evidence="14">
    <location>
        <begin position="10"/>
        <end position="197"/>
    </location>
</feature>
<dbReference type="EC" id="3.1.12.1" evidence="3 13"/>
<evidence type="ECO:0000256" key="9">
    <source>
        <dbReference type="ARBA" id="ARBA00023004"/>
    </source>
</evidence>
<name>A0A941HSD6_9CLOT</name>
<dbReference type="NCBIfam" id="TIGR00372">
    <property type="entry name" value="cas4"/>
    <property type="match status" value="1"/>
</dbReference>
<protein>
    <recommendedName>
        <fullName evidence="4 13">CRISPR-associated exonuclease Cas4</fullName>
        <ecNumber evidence="3 13">3.1.12.1</ecNumber>
    </recommendedName>
</protein>
<evidence type="ECO:0000256" key="8">
    <source>
        <dbReference type="ARBA" id="ARBA00022839"/>
    </source>
</evidence>
<evidence type="ECO:0000256" key="7">
    <source>
        <dbReference type="ARBA" id="ARBA00022801"/>
    </source>
</evidence>
<evidence type="ECO:0000256" key="4">
    <source>
        <dbReference type="ARBA" id="ARBA00020049"/>
    </source>
</evidence>
<organism evidence="15 16">
    <name type="scientific">Proteiniclasticum sediminis</name>
    <dbReference type="NCBI Taxonomy" id="2804028"/>
    <lineage>
        <taxon>Bacteria</taxon>
        <taxon>Bacillati</taxon>
        <taxon>Bacillota</taxon>
        <taxon>Clostridia</taxon>
        <taxon>Eubacteriales</taxon>
        <taxon>Clostridiaceae</taxon>
        <taxon>Proteiniclasticum</taxon>
    </lineage>
</organism>
<evidence type="ECO:0000313" key="15">
    <source>
        <dbReference type="EMBL" id="MBR0577137.1"/>
    </source>
</evidence>
<keyword evidence="8 13" id="KW-0269">Exonuclease</keyword>
<keyword evidence="9 13" id="KW-0408">Iron</keyword>
<dbReference type="InterPro" id="IPR011604">
    <property type="entry name" value="PDDEXK-like_dom_sf"/>
</dbReference>
<comment type="similarity">
    <text evidence="2 13">Belongs to the CRISPR-associated exonuclease Cas4 family.</text>
</comment>
<evidence type="ECO:0000256" key="3">
    <source>
        <dbReference type="ARBA" id="ARBA00012768"/>
    </source>
</evidence>
<dbReference type="GO" id="GO:0004527">
    <property type="term" value="F:exonuclease activity"/>
    <property type="evidence" value="ECO:0007669"/>
    <property type="project" value="UniProtKB-KW"/>
</dbReference>
<reference evidence="15" key="1">
    <citation type="submission" date="2021-04" db="EMBL/GenBank/DDBJ databases">
        <title>Proteiniclasticum sedimins sp. nov., an obligate anaerobic bacterium isolated from anaerobic sludge.</title>
        <authorList>
            <person name="Liu J."/>
        </authorList>
    </citation>
    <scope>NUCLEOTIDE SEQUENCE</scope>
    <source>
        <strain evidence="15">BAD-10</strain>
    </source>
</reference>
<keyword evidence="16" id="KW-1185">Reference proteome</keyword>
<evidence type="ECO:0000256" key="11">
    <source>
        <dbReference type="ARBA" id="ARBA00023118"/>
    </source>
</evidence>
<evidence type="ECO:0000256" key="5">
    <source>
        <dbReference type="ARBA" id="ARBA00022722"/>
    </source>
</evidence>